<evidence type="ECO:0000259" key="3">
    <source>
        <dbReference type="PROSITE" id="PS50112"/>
    </source>
</evidence>
<dbReference type="SMART" id="SM00267">
    <property type="entry name" value="GGDEF"/>
    <property type="match status" value="1"/>
</dbReference>
<dbReference type="Proteomes" id="UP000013526">
    <property type="component" value="Unassembled WGS sequence"/>
</dbReference>
<evidence type="ECO:0000259" key="5">
    <source>
        <dbReference type="PROSITE" id="PS50883"/>
    </source>
</evidence>
<evidence type="ECO:0000313" key="8">
    <source>
        <dbReference type="Proteomes" id="UP000013526"/>
    </source>
</evidence>
<dbReference type="Gene3D" id="3.30.450.40">
    <property type="match status" value="1"/>
</dbReference>
<keyword evidence="8" id="KW-1185">Reference proteome</keyword>
<sequence length="991" mass="110971">MSSIALRQPVPTSSTPLFFRLDARSQRLVALTDVMQTPLHWLDEPRAPWPAQLPEALRGPIEQMLANGQSGRLHLRFAGILWQIALSHEQDAFWLICLQAQSQEVTADLALHLPRFSQMAGQQQFAPMLESLKETLGADRLALWHYQASGSLGGEQLTPVFSLGWDGADTGTAAMPLAAIRGDSRYIRALRTRKALSFSETAHQPMLSQHYYLSEDNVHSRLDAALLDQDKLIGVLSLEYRTPTLLNEEMLQLVRHCAQQLGHWQPQAEEMGSEATRTLSLPGELSLMTGIDYCETLVSWACHISGASLGWVGEYQPRGKDLWVIPRHVRLQGEPQHWPAMGLDPGPSAELFHHGQALYIEDLALRYPRATKLLSHDAKAFIGIPLSLPNLGPIGQLILLLDQPLADPMPLLDVLTSQAKRAAIELQRLAADDALRLAEVAFNTHDGLLVADSQGTILKVNKSFCRITGFEEREMVGQHIDRLRPPYYGDRLKEEVWQAVRRQELWIGEEQCLNQAGNLFPVRLMVSGVRNEHGEIGHLVCSFYDVSKEKEAARNIEQLAYYDDLCGLYNRRSLTDALNRTLSEPNGQWGALLLVDLDNFKSINDSLGHAYGDMLLQAVVVRLKELPQENLVLARTSGDEFALLFTALGQGYVTAKILAEHFARELMGQFRAPFDIESHKLHCSASIGISLFSGEDKDHLILMQQADTAAHMAKRGGQGSYVFFSQAMAEKERSKLAISNQLRDALRNHELLLHYQPQYRVDNGALSGIEALLRWQRSDGTMVPPGEFIPIAEETSLIQDIGYWVMKTACAQYSFWLNQGYKIPHLSVNVSARQFHTAGFVQQVEYILRDTGVPPSRLLLEITESVVLENRLESIARMHQLKELGILLSIDDFGTGYSSLAYLRDLPADEVKLDRSFIHTLVHSEQDRAIVKAILDLARVFRFTVTAEGVEEQEQLDILKHLGCQHYQGFLTSRPLPVKALESLLTPLPAS</sequence>
<dbReference type="PANTHER" id="PTHR44757:SF2">
    <property type="entry name" value="BIOFILM ARCHITECTURE MAINTENANCE PROTEIN MBAA"/>
    <property type="match status" value="1"/>
</dbReference>
<evidence type="ECO:0000313" key="7">
    <source>
        <dbReference type="EMBL" id="EOD54882.1"/>
    </source>
</evidence>
<dbReference type="SMART" id="SM00052">
    <property type="entry name" value="EAL"/>
    <property type="match status" value="1"/>
</dbReference>
<name>R1F506_9GAMM</name>
<dbReference type="NCBIfam" id="TIGR00229">
    <property type="entry name" value="sensory_box"/>
    <property type="match status" value="1"/>
</dbReference>
<dbReference type="PROSITE" id="PS50883">
    <property type="entry name" value="EAL"/>
    <property type="match status" value="1"/>
</dbReference>
<evidence type="ECO:0000259" key="4">
    <source>
        <dbReference type="PROSITE" id="PS50113"/>
    </source>
</evidence>
<reference evidence="7 8" key="1">
    <citation type="journal article" date="2013" name="Genome Announc.">
        <title>Draft Genome Sequence of Aeromonas molluscorum Strain 848TT, Isolated from Bivalve Molluscs.</title>
        <authorList>
            <person name="Spataro N."/>
            <person name="Farfan M."/>
            <person name="Albarral V."/>
            <person name="Sanglas A."/>
            <person name="Loren J.G."/>
            <person name="Fuste M.C."/>
            <person name="Bosch E."/>
        </authorList>
    </citation>
    <scope>NUCLEOTIDE SEQUENCE [LARGE SCALE GENOMIC DNA]</scope>
    <source>
        <strain evidence="7 8">848</strain>
    </source>
</reference>
<gene>
    <name evidence="7" type="ORF">G113_12067</name>
</gene>
<evidence type="ECO:0000256" key="1">
    <source>
        <dbReference type="ARBA" id="ARBA00012282"/>
    </source>
</evidence>
<dbReference type="GO" id="GO:0006355">
    <property type="term" value="P:regulation of DNA-templated transcription"/>
    <property type="evidence" value="ECO:0007669"/>
    <property type="project" value="InterPro"/>
</dbReference>
<feature type="domain" description="PAS" evidence="3">
    <location>
        <begin position="433"/>
        <end position="503"/>
    </location>
</feature>
<dbReference type="InterPro" id="IPR035919">
    <property type="entry name" value="EAL_sf"/>
</dbReference>
<dbReference type="Pfam" id="PF01590">
    <property type="entry name" value="GAF"/>
    <property type="match status" value="1"/>
</dbReference>
<evidence type="ECO:0000256" key="2">
    <source>
        <dbReference type="ARBA" id="ARBA00022636"/>
    </source>
</evidence>
<dbReference type="SUPFAM" id="SSF55785">
    <property type="entry name" value="PYP-like sensor domain (PAS domain)"/>
    <property type="match status" value="1"/>
</dbReference>
<comment type="caution">
    <text evidence="7">The sequence shown here is derived from an EMBL/GenBank/DDBJ whole genome shotgun (WGS) entry which is preliminary data.</text>
</comment>
<dbReference type="PANTHER" id="PTHR44757">
    <property type="entry name" value="DIGUANYLATE CYCLASE DGCP"/>
    <property type="match status" value="1"/>
</dbReference>
<dbReference type="InterPro" id="IPR052155">
    <property type="entry name" value="Biofilm_reg_signaling"/>
</dbReference>
<dbReference type="AlphaFoldDB" id="R1F506"/>
<dbReference type="Pfam" id="PF13426">
    <property type="entry name" value="PAS_9"/>
    <property type="match status" value="1"/>
</dbReference>
<feature type="domain" description="GGDEF" evidence="6">
    <location>
        <begin position="588"/>
        <end position="726"/>
    </location>
</feature>
<evidence type="ECO:0000259" key="6">
    <source>
        <dbReference type="PROSITE" id="PS50887"/>
    </source>
</evidence>
<dbReference type="InterPro" id="IPR000160">
    <property type="entry name" value="GGDEF_dom"/>
</dbReference>
<dbReference type="SMART" id="SM00091">
    <property type="entry name" value="PAS"/>
    <property type="match status" value="1"/>
</dbReference>
<dbReference type="PROSITE" id="PS50887">
    <property type="entry name" value="GGDEF"/>
    <property type="match status" value="1"/>
</dbReference>
<dbReference type="Gene3D" id="3.30.450.20">
    <property type="entry name" value="PAS domain"/>
    <property type="match status" value="1"/>
</dbReference>
<dbReference type="InterPro" id="IPR000700">
    <property type="entry name" value="PAS-assoc_C"/>
</dbReference>
<dbReference type="SUPFAM" id="SSF55073">
    <property type="entry name" value="Nucleotide cyclase"/>
    <property type="match status" value="1"/>
</dbReference>
<accession>R1F506</accession>
<dbReference type="SUPFAM" id="SSF55781">
    <property type="entry name" value="GAF domain-like"/>
    <property type="match status" value="2"/>
</dbReference>
<dbReference type="GO" id="GO:0071111">
    <property type="term" value="F:cyclic-guanylate-specific phosphodiesterase activity"/>
    <property type="evidence" value="ECO:0007669"/>
    <property type="project" value="UniProtKB-EC"/>
</dbReference>
<dbReference type="CDD" id="cd01949">
    <property type="entry name" value="GGDEF"/>
    <property type="match status" value="1"/>
</dbReference>
<dbReference type="OrthoDB" id="9804951at2"/>
<feature type="domain" description="PAC" evidence="4">
    <location>
        <begin position="506"/>
        <end position="558"/>
    </location>
</feature>
<dbReference type="Gene3D" id="3.30.70.270">
    <property type="match status" value="1"/>
</dbReference>
<dbReference type="Pfam" id="PF00563">
    <property type="entry name" value="EAL"/>
    <property type="match status" value="1"/>
</dbReference>
<dbReference type="InterPro" id="IPR035965">
    <property type="entry name" value="PAS-like_dom_sf"/>
</dbReference>
<dbReference type="EC" id="3.1.4.52" evidence="1"/>
<dbReference type="NCBIfam" id="TIGR00254">
    <property type="entry name" value="GGDEF"/>
    <property type="match status" value="1"/>
</dbReference>
<dbReference type="InterPro" id="IPR003018">
    <property type="entry name" value="GAF"/>
</dbReference>
<dbReference type="InterPro" id="IPR043128">
    <property type="entry name" value="Rev_trsase/Diguanyl_cyclase"/>
</dbReference>
<dbReference type="CDD" id="cd00130">
    <property type="entry name" value="PAS"/>
    <property type="match status" value="1"/>
</dbReference>
<dbReference type="SUPFAM" id="SSF141868">
    <property type="entry name" value="EAL domain-like"/>
    <property type="match status" value="1"/>
</dbReference>
<dbReference type="Gene3D" id="3.20.20.450">
    <property type="entry name" value="EAL domain"/>
    <property type="match status" value="1"/>
</dbReference>
<dbReference type="InterPro" id="IPR001633">
    <property type="entry name" value="EAL_dom"/>
</dbReference>
<dbReference type="Pfam" id="PF00990">
    <property type="entry name" value="GGDEF"/>
    <property type="match status" value="1"/>
</dbReference>
<dbReference type="InterPro" id="IPR029787">
    <property type="entry name" value="Nucleotide_cyclase"/>
</dbReference>
<dbReference type="FunFam" id="3.20.20.450:FF:000001">
    <property type="entry name" value="Cyclic di-GMP phosphodiesterase yahA"/>
    <property type="match status" value="1"/>
</dbReference>
<dbReference type="RefSeq" id="WP_005901979.1">
    <property type="nucleotide sequence ID" value="NZ_AQGQ01000076.1"/>
</dbReference>
<organism evidence="7 8">
    <name type="scientific">Aeromonas molluscorum 848</name>
    <dbReference type="NCBI Taxonomy" id="1268236"/>
    <lineage>
        <taxon>Bacteria</taxon>
        <taxon>Pseudomonadati</taxon>
        <taxon>Pseudomonadota</taxon>
        <taxon>Gammaproteobacteria</taxon>
        <taxon>Aeromonadales</taxon>
        <taxon>Aeromonadaceae</taxon>
        <taxon>Aeromonas</taxon>
    </lineage>
</organism>
<proteinExistence type="predicted"/>
<dbReference type="InterPro" id="IPR000014">
    <property type="entry name" value="PAS"/>
</dbReference>
<dbReference type="PATRIC" id="fig|1268236.3.peg.2380"/>
<dbReference type="InterPro" id="IPR029016">
    <property type="entry name" value="GAF-like_dom_sf"/>
</dbReference>
<dbReference type="PROSITE" id="PS50112">
    <property type="entry name" value="PAS"/>
    <property type="match status" value="1"/>
</dbReference>
<protein>
    <recommendedName>
        <fullName evidence="1">cyclic-guanylate-specific phosphodiesterase</fullName>
        <ecNumber evidence="1">3.1.4.52</ecNumber>
    </recommendedName>
</protein>
<dbReference type="CDD" id="cd01948">
    <property type="entry name" value="EAL"/>
    <property type="match status" value="1"/>
</dbReference>
<feature type="domain" description="EAL" evidence="5">
    <location>
        <begin position="735"/>
        <end position="989"/>
    </location>
</feature>
<keyword evidence="2" id="KW-0973">c-di-GMP</keyword>
<dbReference type="EMBL" id="AQGQ01000076">
    <property type="protein sequence ID" value="EOD54882.1"/>
    <property type="molecule type" value="Genomic_DNA"/>
</dbReference>
<dbReference type="PROSITE" id="PS50113">
    <property type="entry name" value="PAC"/>
    <property type="match status" value="1"/>
</dbReference>